<keyword evidence="5" id="KW-0539">Nucleus</keyword>
<evidence type="ECO:0000256" key="1">
    <source>
        <dbReference type="ARBA" id="ARBA00004123"/>
    </source>
</evidence>
<name>A0A2H1VFN1_SPOFR</name>
<dbReference type="EMBL" id="ODYU01002323">
    <property type="protein sequence ID" value="SOQ39670.1"/>
    <property type="molecule type" value="Genomic_DNA"/>
</dbReference>
<evidence type="ECO:0000256" key="2">
    <source>
        <dbReference type="ARBA" id="ARBA00004496"/>
    </source>
</evidence>
<gene>
    <name evidence="6" type="ORF">SFRICE_012498</name>
</gene>
<proteinExistence type="predicted"/>
<dbReference type="GO" id="GO:0005737">
    <property type="term" value="C:cytoplasm"/>
    <property type="evidence" value="ECO:0007669"/>
    <property type="project" value="UniProtKB-SubCell"/>
</dbReference>
<evidence type="ECO:0000256" key="5">
    <source>
        <dbReference type="ARBA" id="ARBA00023242"/>
    </source>
</evidence>
<evidence type="ECO:0000256" key="3">
    <source>
        <dbReference type="ARBA" id="ARBA00022490"/>
    </source>
</evidence>
<dbReference type="PANTHER" id="PTHR12493">
    <property type="entry name" value="CUE DOMAIN CONTAINING 2"/>
    <property type="match status" value="1"/>
</dbReference>
<reference evidence="6" key="1">
    <citation type="submission" date="2016-07" db="EMBL/GenBank/DDBJ databases">
        <authorList>
            <person name="Bretaudeau A."/>
        </authorList>
    </citation>
    <scope>NUCLEOTIDE SEQUENCE</scope>
    <source>
        <strain evidence="6">Rice</strain>
        <tissue evidence="6">Whole body</tissue>
    </source>
</reference>
<evidence type="ECO:0000313" key="6">
    <source>
        <dbReference type="EMBL" id="SOQ39670.1"/>
    </source>
</evidence>
<dbReference type="AlphaFoldDB" id="A0A2H1VFN1"/>
<sequence>MSAIAQQKVLVKEGLFQFITKHIPSADINVIDDIVLTYVISILEEASQDPCFDVEDSYMIYEELTKMVAKIGRIPTSGFRIRLLVRIRFDRKPESQLEPFGFQTLVVEHHHHIRRDSGHAINCKKIELSESDI</sequence>
<protein>
    <submittedName>
        <fullName evidence="6">SFRICE_012498</fullName>
    </submittedName>
</protein>
<keyword evidence="3" id="KW-0963">Cytoplasm</keyword>
<organism evidence="6">
    <name type="scientific">Spodoptera frugiperda</name>
    <name type="common">Fall armyworm</name>
    <dbReference type="NCBI Taxonomy" id="7108"/>
    <lineage>
        <taxon>Eukaryota</taxon>
        <taxon>Metazoa</taxon>
        <taxon>Ecdysozoa</taxon>
        <taxon>Arthropoda</taxon>
        <taxon>Hexapoda</taxon>
        <taxon>Insecta</taxon>
        <taxon>Pterygota</taxon>
        <taxon>Neoptera</taxon>
        <taxon>Endopterygota</taxon>
        <taxon>Lepidoptera</taxon>
        <taxon>Glossata</taxon>
        <taxon>Ditrysia</taxon>
        <taxon>Noctuoidea</taxon>
        <taxon>Noctuidae</taxon>
        <taxon>Amphipyrinae</taxon>
        <taxon>Spodoptera</taxon>
    </lineage>
</organism>
<dbReference type="PANTHER" id="PTHR12493:SF0">
    <property type="entry name" value="CUE DOMAIN-CONTAINING PROTEIN 2"/>
    <property type="match status" value="1"/>
</dbReference>
<comment type="subcellular location">
    <subcellularLocation>
        <location evidence="2">Cytoplasm</location>
    </subcellularLocation>
    <subcellularLocation>
        <location evidence="1">Nucleus</location>
    </subcellularLocation>
</comment>
<evidence type="ECO:0000256" key="4">
    <source>
        <dbReference type="ARBA" id="ARBA00022786"/>
    </source>
</evidence>
<keyword evidence="4" id="KW-0833">Ubl conjugation pathway</keyword>
<accession>A0A2H1VFN1</accession>
<dbReference type="GO" id="GO:0005634">
    <property type="term" value="C:nucleus"/>
    <property type="evidence" value="ECO:0007669"/>
    <property type="project" value="UniProtKB-SubCell"/>
</dbReference>